<feature type="non-terminal residue" evidence="1">
    <location>
        <position position="1"/>
    </location>
</feature>
<name>A0ACA9PJP2_9GLOM</name>
<proteinExistence type="predicted"/>
<dbReference type="Proteomes" id="UP000789920">
    <property type="component" value="Unassembled WGS sequence"/>
</dbReference>
<keyword evidence="2" id="KW-1185">Reference proteome</keyword>
<dbReference type="EMBL" id="CAJVQC010021194">
    <property type="protein sequence ID" value="CAG8712203.1"/>
    <property type="molecule type" value="Genomic_DNA"/>
</dbReference>
<evidence type="ECO:0000313" key="2">
    <source>
        <dbReference type="Proteomes" id="UP000789920"/>
    </source>
</evidence>
<comment type="caution">
    <text evidence="1">The sequence shown here is derived from an EMBL/GenBank/DDBJ whole genome shotgun (WGS) entry which is preliminary data.</text>
</comment>
<evidence type="ECO:0000313" key="1">
    <source>
        <dbReference type="EMBL" id="CAG8712203.1"/>
    </source>
</evidence>
<sequence length="772" mass="87369">GPPKGYIEAIESRLYKMESLMGELAHSNDPRAEAILAELMKDDLHPLHKARKVNYATWRNRLASSGDALETRSTGSLADFPSNANTNDYDISYVNDVMGILGIDDKNQVSYYGRSSGLQPLKQSNLYKDGFLLFPNNTNVQTLASQSDQKLVLRSELMELPPQELSDHLLELYFNHVHPLFPIIYKPRFFELLKDHEHPPCLLLNSMYCLASNFSDRLEVRKDRENPLTAGDIYFDRAKALLDNDYDRAHTTNIQALLLLSIREYGTGKVTRSWIYTGIAARMAQSLGMHRNNEKWHPITSSHGEKEEQKRIFWACYVLDRIPSVHLGRPLAIDEKDVDAAHPSENDDECEPFPFKMEHATNLISSSDTTKNKTSIQVNKESKKRGESSNSAHIMSRFNCLIRLCEIMGRILQNIYAIKCNQASVSDSAIPILESSLRTWFETLPPHLQYNPGQHLDNLDVSTLSLHVLYYESLMLLHRPYAVGNNSSHKICTSSAGIISDIIHSMHRRNTLKNTLPIVIYSTFITSVIHTCNATQSDTTISQPAKINLAKCIRALESLKNNWVLPHKYLNLIKGLVELKGLQLDTNLGSSSDSTEISHSLKKRNTFTSNQPNPFDTMDRYGRQARYLIVSSPQFNFNQAQQPRYLRHNFQEPAQMFSNSFGLRNMATFSQSQTQSNVNTSGPYAAQDVISPNNGVGNNTICSLNSGFWTLPQSANFEEWSSYLHSQQVQQSVTLPSQQTLTSPMSLQPLLLHDNGNNVNMFTNNQMISEFE</sequence>
<protein>
    <submittedName>
        <fullName evidence="1">4301_t:CDS:1</fullName>
    </submittedName>
</protein>
<gene>
    <name evidence="1" type="ORF">RPERSI_LOCUS10621</name>
</gene>
<accession>A0ACA9PJP2</accession>
<organism evidence="1 2">
    <name type="scientific">Racocetra persica</name>
    <dbReference type="NCBI Taxonomy" id="160502"/>
    <lineage>
        <taxon>Eukaryota</taxon>
        <taxon>Fungi</taxon>
        <taxon>Fungi incertae sedis</taxon>
        <taxon>Mucoromycota</taxon>
        <taxon>Glomeromycotina</taxon>
        <taxon>Glomeromycetes</taxon>
        <taxon>Diversisporales</taxon>
        <taxon>Gigasporaceae</taxon>
        <taxon>Racocetra</taxon>
    </lineage>
</organism>
<reference evidence="1" key="1">
    <citation type="submission" date="2021-06" db="EMBL/GenBank/DDBJ databases">
        <authorList>
            <person name="Kallberg Y."/>
            <person name="Tangrot J."/>
            <person name="Rosling A."/>
        </authorList>
    </citation>
    <scope>NUCLEOTIDE SEQUENCE</scope>
    <source>
        <strain evidence="1">MA461A</strain>
    </source>
</reference>